<proteinExistence type="predicted"/>
<sequence>MMRPSECDLFYAQKSADENHKPIETVLFVVMSSVRRVQGDDRESPSVKSPQSLIYDPTLAAVLSVRSGVGVLLESLLLKYPIRHTGRSGNN</sequence>
<name>A0A4Y2EVA8_ARAVE</name>
<comment type="caution">
    <text evidence="1">The sequence shown here is derived from an EMBL/GenBank/DDBJ whole genome shotgun (WGS) entry which is preliminary data.</text>
</comment>
<evidence type="ECO:0000313" key="2">
    <source>
        <dbReference type="Proteomes" id="UP000499080"/>
    </source>
</evidence>
<accession>A0A4Y2EVA8</accession>
<dbReference type="EMBL" id="BGPR01000694">
    <property type="protein sequence ID" value="GBM31946.1"/>
    <property type="molecule type" value="Genomic_DNA"/>
</dbReference>
<keyword evidence="2" id="KW-1185">Reference proteome</keyword>
<reference evidence="1 2" key="1">
    <citation type="journal article" date="2019" name="Sci. Rep.">
        <title>Orb-weaving spider Araneus ventricosus genome elucidates the spidroin gene catalogue.</title>
        <authorList>
            <person name="Kono N."/>
            <person name="Nakamura H."/>
            <person name="Ohtoshi R."/>
            <person name="Moran D.A.P."/>
            <person name="Shinohara A."/>
            <person name="Yoshida Y."/>
            <person name="Fujiwara M."/>
            <person name="Mori M."/>
            <person name="Tomita M."/>
            <person name="Arakawa K."/>
        </authorList>
    </citation>
    <scope>NUCLEOTIDE SEQUENCE [LARGE SCALE GENOMIC DNA]</scope>
</reference>
<dbReference type="Proteomes" id="UP000499080">
    <property type="component" value="Unassembled WGS sequence"/>
</dbReference>
<protein>
    <submittedName>
        <fullName evidence="1">Uncharacterized protein</fullName>
    </submittedName>
</protein>
<dbReference type="AlphaFoldDB" id="A0A4Y2EVA8"/>
<evidence type="ECO:0000313" key="1">
    <source>
        <dbReference type="EMBL" id="GBM31946.1"/>
    </source>
</evidence>
<organism evidence="1 2">
    <name type="scientific">Araneus ventricosus</name>
    <name type="common">Orbweaver spider</name>
    <name type="synonym">Epeira ventricosa</name>
    <dbReference type="NCBI Taxonomy" id="182803"/>
    <lineage>
        <taxon>Eukaryota</taxon>
        <taxon>Metazoa</taxon>
        <taxon>Ecdysozoa</taxon>
        <taxon>Arthropoda</taxon>
        <taxon>Chelicerata</taxon>
        <taxon>Arachnida</taxon>
        <taxon>Araneae</taxon>
        <taxon>Araneomorphae</taxon>
        <taxon>Entelegynae</taxon>
        <taxon>Araneoidea</taxon>
        <taxon>Araneidae</taxon>
        <taxon>Araneus</taxon>
    </lineage>
</organism>
<gene>
    <name evidence="1" type="ORF">AVEN_74245_1</name>
</gene>